<dbReference type="EMBL" id="BTSY01000003">
    <property type="protein sequence ID" value="GMT20056.1"/>
    <property type="molecule type" value="Genomic_DNA"/>
</dbReference>
<feature type="non-terminal residue" evidence="3">
    <location>
        <position position="1"/>
    </location>
</feature>
<evidence type="ECO:0000256" key="1">
    <source>
        <dbReference type="SAM" id="MobiDB-lite"/>
    </source>
</evidence>
<protein>
    <recommendedName>
        <fullName evidence="2">C2H2-type domain-containing protein</fullName>
    </recommendedName>
</protein>
<reference evidence="3" key="1">
    <citation type="submission" date="2023-10" db="EMBL/GenBank/DDBJ databases">
        <title>Genome assembly of Pristionchus species.</title>
        <authorList>
            <person name="Yoshida K."/>
            <person name="Sommer R.J."/>
        </authorList>
    </citation>
    <scope>NUCLEOTIDE SEQUENCE</scope>
    <source>
        <strain evidence="3">RS5133</strain>
    </source>
</reference>
<dbReference type="AlphaFoldDB" id="A0AAV5VKA1"/>
<accession>A0AAV5VKA1</accession>
<dbReference type="PROSITE" id="PS00028">
    <property type="entry name" value="ZINC_FINGER_C2H2_1"/>
    <property type="match status" value="1"/>
</dbReference>
<feature type="compositionally biased region" description="Acidic residues" evidence="1">
    <location>
        <begin position="148"/>
        <end position="157"/>
    </location>
</feature>
<dbReference type="Proteomes" id="UP001432322">
    <property type="component" value="Unassembled WGS sequence"/>
</dbReference>
<sequence length="440" mass="47532">TPASTYRTLRIDRSRQAAMTSIEEIAREEISRNARIASSVACAMGSGAGLDWGSVSTVAGIIESLWVDDEALDLKIESAKADMALLRAAATISDFKEIATVHFVEAFLGLVGVVRHGGYTCSRPPKTESINGNEPLFNTFITPKLEINDDGEDDENAGESGEHSPADSSNDTGDQDDDEKPSSAFSMSVLPGSIDLSGLFGSSPTLTNGINGQHRPAKRANGTGKTPAKAEPAKKRKTLNKTCGGKGGTAKDAVEIPPSAMRGGPLLPTGKRQWKCLMKNCGVSYDNLGGLGWHISAKHWSEGEFVACCLNCDKRLSCGRACSHAKRPQCTTANFAYWFDDILDEKQKKMLHVLENNILGDCPYDFCDSKIESLQNLYDHGRVTHRNNGRLVFMCTGCEIAMCKPSQLLKHSVRECGGARVITKIQSPIDETVTLVDDDL</sequence>
<comment type="caution">
    <text evidence="3">The sequence shown here is derived from an EMBL/GenBank/DDBJ whole genome shotgun (WGS) entry which is preliminary data.</text>
</comment>
<feature type="region of interest" description="Disordered" evidence="1">
    <location>
        <begin position="205"/>
        <end position="264"/>
    </location>
</feature>
<organism evidence="3 4">
    <name type="scientific">Pristionchus fissidentatus</name>
    <dbReference type="NCBI Taxonomy" id="1538716"/>
    <lineage>
        <taxon>Eukaryota</taxon>
        <taxon>Metazoa</taxon>
        <taxon>Ecdysozoa</taxon>
        <taxon>Nematoda</taxon>
        <taxon>Chromadorea</taxon>
        <taxon>Rhabditida</taxon>
        <taxon>Rhabditina</taxon>
        <taxon>Diplogasteromorpha</taxon>
        <taxon>Diplogasteroidea</taxon>
        <taxon>Neodiplogasteridae</taxon>
        <taxon>Pristionchus</taxon>
    </lineage>
</organism>
<keyword evidence="4" id="KW-1185">Reference proteome</keyword>
<feature type="region of interest" description="Disordered" evidence="1">
    <location>
        <begin position="142"/>
        <end position="188"/>
    </location>
</feature>
<dbReference type="InterPro" id="IPR013087">
    <property type="entry name" value="Znf_C2H2_type"/>
</dbReference>
<proteinExistence type="predicted"/>
<gene>
    <name evidence="3" type="ORF">PFISCL1PPCAC_11353</name>
</gene>
<name>A0AAV5VKA1_9BILA</name>
<evidence type="ECO:0000259" key="2">
    <source>
        <dbReference type="PROSITE" id="PS00028"/>
    </source>
</evidence>
<evidence type="ECO:0000313" key="3">
    <source>
        <dbReference type="EMBL" id="GMT20056.1"/>
    </source>
</evidence>
<evidence type="ECO:0000313" key="4">
    <source>
        <dbReference type="Proteomes" id="UP001432322"/>
    </source>
</evidence>
<feature type="domain" description="C2H2-type" evidence="2">
    <location>
        <begin position="276"/>
        <end position="299"/>
    </location>
</feature>